<dbReference type="Pfam" id="PF13344">
    <property type="entry name" value="Hydrolase_6"/>
    <property type="match status" value="1"/>
</dbReference>
<dbReference type="SUPFAM" id="SSF56784">
    <property type="entry name" value="HAD-like"/>
    <property type="match status" value="1"/>
</dbReference>
<protein>
    <submittedName>
        <fullName evidence="1">Uncharacterized protein</fullName>
    </submittedName>
</protein>
<name>A0A0D3JPG8_EMIH1</name>
<dbReference type="Proteomes" id="UP000013827">
    <property type="component" value="Unassembled WGS sequence"/>
</dbReference>
<sequence>MLSVAQRMPDTVTSPCCAASAGESAAAQSPSAGDGAHHDYLSEYSSSAIVARPWGGGRAPAPPVRSGTPAEYPDRSPIRGFLIDLDGTMYEPEGLLPGAAAFYDWLNASRTPHVFLSNTGAKNSGGVQKKFGSPPFELSEKKVPLSCILTAAETQVDYLLKEVPRGARLFVVSGGSGTWREDLLSRGGAEGAALVGTWDVRTSLSAGEAKAWAAHQALCRHTASKAVWVVFFHDGEAFGLL</sequence>
<dbReference type="EnsemblProtists" id="EOD25403">
    <property type="protein sequence ID" value="EOD25403"/>
    <property type="gene ID" value="EMIHUDRAFT_460753"/>
</dbReference>
<dbReference type="RefSeq" id="XP_005777832.1">
    <property type="nucleotide sequence ID" value="XM_005777775.1"/>
</dbReference>
<dbReference type="AlphaFoldDB" id="A0A0D3JPG8"/>
<dbReference type="InterPro" id="IPR036412">
    <property type="entry name" value="HAD-like_sf"/>
</dbReference>
<accession>A0A0D3JPG8</accession>
<keyword evidence="2" id="KW-1185">Reference proteome</keyword>
<evidence type="ECO:0000313" key="2">
    <source>
        <dbReference type="Proteomes" id="UP000013827"/>
    </source>
</evidence>
<evidence type="ECO:0000313" key="1">
    <source>
        <dbReference type="EnsemblProtists" id="EOD25403"/>
    </source>
</evidence>
<dbReference type="HOGENOM" id="CLU_1153491_0_0_1"/>
<reference evidence="2" key="1">
    <citation type="journal article" date="2013" name="Nature">
        <title>Pan genome of the phytoplankton Emiliania underpins its global distribution.</title>
        <authorList>
            <person name="Read B.A."/>
            <person name="Kegel J."/>
            <person name="Klute M.J."/>
            <person name="Kuo A."/>
            <person name="Lefebvre S.C."/>
            <person name="Maumus F."/>
            <person name="Mayer C."/>
            <person name="Miller J."/>
            <person name="Monier A."/>
            <person name="Salamov A."/>
            <person name="Young J."/>
            <person name="Aguilar M."/>
            <person name="Claverie J.M."/>
            <person name="Frickenhaus S."/>
            <person name="Gonzalez K."/>
            <person name="Herman E.K."/>
            <person name="Lin Y.C."/>
            <person name="Napier J."/>
            <person name="Ogata H."/>
            <person name="Sarno A.F."/>
            <person name="Shmutz J."/>
            <person name="Schroeder D."/>
            <person name="de Vargas C."/>
            <person name="Verret F."/>
            <person name="von Dassow P."/>
            <person name="Valentin K."/>
            <person name="Van de Peer Y."/>
            <person name="Wheeler G."/>
            <person name="Dacks J.B."/>
            <person name="Delwiche C.F."/>
            <person name="Dyhrman S.T."/>
            <person name="Glockner G."/>
            <person name="John U."/>
            <person name="Richards T."/>
            <person name="Worden A.Z."/>
            <person name="Zhang X."/>
            <person name="Grigoriev I.V."/>
            <person name="Allen A.E."/>
            <person name="Bidle K."/>
            <person name="Borodovsky M."/>
            <person name="Bowler C."/>
            <person name="Brownlee C."/>
            <person name="Cock J.M."/>
            <person name="Elias M."/>
            <person name="Gladyshev V.N."/>
            <person name="Groth M."/>
            <person name="Guda C."/>
            <person name="Hadaegh A."/>
            <person name="Iglesias-Rodriguez M.D."/>
            <person name="Jenkins J."/>
            <person name="Jones B.M."/>
            <person name="Lawson T."/>
            <person name="Leese F."/>
            <person name="Lindquist E."/>
            <person name="Lobanov A."/>
            <person name="Lomsadze A."/>
            <person name="Malik S.B."/>
            <person name="Marsh M.E."/>
            <person name="Mackinder L."/>
            <person name="Mock T."/>
            <person name="Mueller-Roeber B."/>
            <person name="Pagarete A."/>
            <person name="Parker M."/>
            <person name="Probert I."/>
            <person name="Quesneville H."/>
            <person name="Raines C."/>
            <person name="Rensing S.A."/>
            <person name="Riano-Pachon D.M."/>
            <person name="Richier S."/>
            <person name="Rokitta S."/>
            <person name="Shiraiwa Y."/>
            <person name="Soanes D.M."/>
            <person name="van der Giezen M."/>
            <person name="Wahlund T.M."/>
            <person name="Williams B."/>
            <person name="Wilson W."/>
            <person name="Wolfe G."/>
            <person name="Wurch L.L."/>
        </authorList>
    </citation>
    <scope>NUCLEOTIDE SEQUENCE</scope>
</reference>
<proteinExistence type="predicted"/>
<dbReference type="Gene3D" id="3.40.50.1000">
    <property type="entry name" value="HAD superfamily/HAD-like"/>
    <property type="match status" value="2"/>
</dbReference>
<dbReference type="PaxDb" id="2903-EOD25403"/>
<reference evidence="1" key="2">
    <citation type="submission" date="2024-10" db="UniProtKB">
        <authorList>
            <consortium name="EnsemblProtists"/>
        </authorList>
    </citation>
    <scope>IDENTIFICATION</scope>
</reference>
<dbReference type="KEGG" id="ehx:EMIHUDRAFT_460753"/>
<organism evidence="1 2">
    <name type="scientific">Emiliania huxleyi (strain CCMP1516)</name>
    <dbReference type="NCBI Taxonomy" id="280463"/>
    <lineage>
        <taxon>Eukaryota</taxon>
        <taxon>Haptista</taxon>
        <taxon>Haptophyta</taxon>
        <taxon>Prymnesiophyceae</taxon>
        <taxon>Isochrysidales</taxon>
        <taxon>Noelaerhabdaceae</taxon>
        <taxon>Emiliania</taxon>
    </lineage>
</organism>
<dbReference type="InterPro" id="IPR006357">
    <property type="entry name" value="HAD-SF_hydro_IIA"/>
</dbReference>
<dbReference type="GeneID" id="17270950"/>
<dbReference type="InterPro" id="IPR023214">
    <property type="entry name" value="HAD_sf"/>
</dbReference>